<dbReference type="RefSeq" id="WP_283230313.1">
    <property type="nucleotide sequence ID" value="NZ_JASGBQ010000005.1"/>
</dbReference>
<accession>A0AAP4B934</accession>
<reference evidence="1 2" key="1">
    <citation type="submission" date="2023-05" db="EMBL/GenBank/DDBJ databases">
        <title>[ruminococcus] sp. nov., isolated from a pig farm feces dump.</title>
        <authorList>
            <person name="Chang Y.-H."/>
        </authorList>
    </citation>
    <scope>NUCLEOTIDE SEQUENCE [LARGE SCALE GENOMIC DNA]</scope>
    <source>
        <strain evidence="1 2">YH-rum2234</strain>
    </source>
</reference>
<protein>
    <submittedName>
        <fullName evidence="1">DUF5688 family protein</fullName>
    </submittedName>
</protein>
<organism evidence="1 2">
    <name type="scientific">Fusibacillus kribbianus</name>
    <dbReference type="NCBI Taxonomy" id="3044208"/>
    <lineage>
        <taxon>Bacteria</taxon>
        <taxon>Bacillati</taxon>
        <taxon>Bacillota</taxon>
        <taxon>Clostridia</taxon>
        <taxon>Lachnospirales</taxon>
        <taxon>Lachnospiraceae</taxon>
        <taxon>Fusibacillus</taxon>
    </lineage>
</organism>
<dbReference type="Proteomes" id="UP001300383">
    <property type="component" value="Unassembled WGS sequence"/>
</dbReference>
<comment type="caution">
    <text evidence="1">The sequence shown here is derived from an EMBL/GenBank/DDBJ whole genome shotgun (WGS) entry which is preliminary data.</text>
</comment>
<dbReference type="AlphaFoldDB" id="A0AAP4B934"/>
<keyword evidence="2" id="KW-1185">Reference proteome</keyword>
<gene>
    <name evidence="1" type="ORF">QJ036_04830</name>
</gene>
<evidence type="ECO:0000313" key="1">
    <source>
        <dbReference type="EMBL" id="MDI9241805.1"/>
    </source>
</evidence>
<dbReference type="EMBL" id="JASGBQ010000005">
    <property type="protein sequence ID" value="MDI9241805.1"/>
    <property type="molecule type" value="Genomic_DNA"/>
</dbReference>
<dbReference type="Pfam" id="PF18941">
    <property type="entry name" value="DUF5688"/>
    <property type="match status" value="1"/>
</dbReference>
<dbReference type="InterPro" id="IPR043743">
    <property type="entry name" value="DUF5688"/>
</dbReference>
<sequence length="310" mass="35373">MNYSEFLSAVRNNMEDRYKNGASVLIHPVLKNNGLRLDGLLILQPGENISPTIYLNPYYDRYLSGTGLEDILDDIEAAYEEHHYPMNFNTSLFRDFSYVRDKISFRLINRASNMALLSDIPFLPFLDLAVVFYFHLEHEFFGSSTVLIHKEHMALWDTDCEELYTLACANTRSLTGCELFPMETLIRSFLDPSDQFPLKNLSSLYVLTNKSQIFGAACLLYEDVLADFARVCEDDFYVLPSSVHEVLLLPVKKSPPVSSLLDMVHEINRTEVPIQDVLSDQIYLYRCAVGKLGLVLLTPTAPEKVCEKDL</sequence>
<evidence type="ECO:0000313" key="2">
    <source>
        <dbReference type="Proteomes" id="UP001300383"/>
    </source>
</evidence>
<name>A0AAP4B934_9FIRM</name>
<proteinExistence type="predicted"/>